<feature type="domain" description="Regulator of MON1-CCZ1 complex N-terminal" evidence="1">
    <location>
        <begin position="1"/>
        <end position="68"/>
    </location>
</feature>
<dbReference type="PANTHER" id="PTHR12897">
    <property type="entry name" value="COLON CANCER-ASSOCIATED PROTEIN MIC1"/>
    <property type="match status" value="1"/>
</dbReference>
<dbReference type="GO" id="GO:0010506">
    <property type="term" value="P:regulation of autophagy"/>
    <property type="evidence" value="ECO:0007669"/>
    <property type="project" value="InterPro"/>
</dbReference>
<dbReference type="STRING" id="6185.A0A095A6Q7"/>
<proteinExistence type="predicted"/>
<reference evidence="2" key="1">
    <citation type="journal article" date="2012" name="Nat. Genet.">
        <title>Whole-genome sequence of Schistosoma haematobium.</title>
        <authorList>
            <person name="Young N.D."/>
            <person name="Jex A.R."/>
            <person name="Li B."/>
            <person name="Liu S."/>
            <person name="Yang L."/>
            <person name="Xiong Z."/>
            <person name="Li Y."/>
            <person name="Cantacessi C."/>
            <person name="Hall R.S."/>
            <person name="Xu X."/>
            <person name="Chen F."/>
            <person name="Wu X."/>
            <person name="Zerlotini A."/>
            <person name="Oliveira G."/>
            <person name="Hofmann A."/>
            <person name="Zhang G."/>
            <person name="Fang X."/>
            <person name="Kang Y."/>
            <person name="Campbell B.E."/>
            <person name="Loukas A."/>
            <person name="Ranganathan S."/>
            <person name="Rollinson D."/>
            <person name="Rinaldi G."/>
            <person name="Brindley P.J."/>
            <person name="Yang H."/>
            <person name="Wang J."/>
            <person name="Wang J."/>
            <person name="Gasser R.B."/>
        </authorList>
    </citation>
    <scope>NUCLEOTIDE SEQUENCE [LARGE SCALE GENOMIC DNA]</scope>
</reference>
<dbReference type="InterPro" id="IPR049040">
    <property type="entry name" value="RMC1_N"/>
</dbReference>
<evidence type="ECO:0000313" key="2">
    <source>
        <dbReference type="EMBL" id="KGB41329.1"/>
    </source>
</evidence>
<sequence length="110" mass="12769">MGVNAKSVVDDLVLNFRIDDQGEVLSIKFSEDNKILGIQRTHRSVDFLNFQANCPRGVQYSQECKVTLFLIVTSHVFVCRINQQRFWDLCGVPTMRSFLSQTNNWSYINY</sequence>
<dbReference type="PANTHER" id="PTHR12897:SF4">
    <property type="entry name" value="REGULATOR OF MON1-CCZ1 COMPLEX"/>
    <property type="match status" value="1"/>
</dbReference>
<dbReference type="EMBL" id="KL251821">
    <property type="protein sequence ID" value="KGB41329.1"/>
    <property type="molecule type" value="Genomic_DNA"/>
</dbReference>
<dbReference type="GO" id="GO:0005765">
    <property type="term" value="C:lysosomal membrane"/>
    <property type="evidence" value="ECO:0007669"/>
    <property type="project" value="TreeGrafter"/>
</dbReference>
<protein>
    <submittedName>
        <fullName evidence="2">Uncharacterized protein C18orf8</fullName>
    </submittedName>
</protein>
<dbReference type="GO" id="GO:0035658">
    <property type="term" value="C:Mon1-Ccz1 complex"/>
    <property type="evidence" value="ECO:0007669"/>
    <property type="project" value="InterPro"/>
</dbReference>
<name>A0A095A6Q7_SCHHA</name>
<organism evidence="2">
    <name type="scientific">Schistosoma haematobium</name>
    <name type="common">Blood fluke</name>
    <dbReference type="NCBI Taxonomy" id="6185"/>
    <lineage>
        <taxon>Eukaryota</taxon>
        <taxon>Metazoa</taxon>
        <taxon>Spiralia</taxon>
        <taxon>Lophotrochozoa</taxon>
        <taxon>Platyhelminthes</taxon>
        <taxon>Trematoda</taxon>
        <taxon>Digenea</taxon>
        <taxon>Strigeidida</taxon>
        <taxon>Schistosomatoidea</taxon>
        <taxon>Schistosomatidae</taxon>
        <taxon>Schistosoma</taxon>
    </lineage>
</organism>
<dbReference type="InterPro" id="IPR040371">
    <property type="entry name" value="RMC1"/>
</dbReference>
<evidence type="ECO:0000259" key="1">
    <source>
        <dbReference type="Pfam" id="PF21029"/>
    </source>
</evidence>
<dbReference type="Pfam" id="PF21029">
    <property type="entry name" value="RMC1_N"/>
    <property type="match status" value="1"/>
</dbReference>
<gene>
    <name evidence="2" type="ORF">MS3_09837</name>
</gene>
<dbReference type="AlphaFoldDB" id="A0A095A6Q7"/>
<dbReference type="GO" id="GO:0031902">
    <property type="term" value="C:late endosome membrane"/>
    <property type="evidence" value="ECO:0007669"/>
    <property type="project" value="TreeGrafter"/>
</dbReference>
<accession>A0A095A6Q7</accession>